<comment type="caution">
    <text evidence="1">The sequence shown here is derived from an EMBL/GenBank/DDBJ whole genome shotgun (WGS) entry which is preliminary data.</text>
</comment>
<keyword evidence="2" id="KW-1185">Reference proteome</keyword>
<gene>
    <name evidence="1" type="ORF">J2X78_002228</name>
</gene>
<evidence type="ECO:0000313" key="1">
    <source>
        <dbReference type="EMBL" id="MDR6783663.1"/>
    </source>
</evidence>
<name>A0ACC6KX32_9SPHI</name>
<evidence type="ECO:0000313" key="2">
    <source>
        <dbReference type="Proteomes" id="UP001246858"/>
    </source>
</evidence>
<organism evidence="1 2">
    <name type="scientific">Pedobacter africanus</name>
    <dbReference type="NCBI Taxonomy" id="151894"/>
    <lineage>
        <taxon>Bacteria</taxon>
        <taxon>Pseudomonadati</taxon>
        <taxon>Bacteroidota</taxon>
        <taxon>Sphingobacteriia</taxon>
        <taxon>Sphingobacteriales</taxon>
        <taxon>Sphingobacteriaceae</taxon>
        <taxon>Pedobacter</taxon>
    </lineage>
</organism>
<dbReference type="Proteomes" id="UP001246858">
    <property type="component" value="Unassembled WGS sequence"/>
</dbReference>
<sequence length="209" mass="24315">MKFKLKRDLFFMFFLIGLSRSVSAQSNPEYVITDKGDTILCSIKQELFGGLKYTPVSDEQAKRIVAERIKEYYHNKEKNPFLAKKLPKPSAIKFVERLEFGQICLYELYQSSPGGIQQGRMTPGSTRRFWYAEKNGEHKLFLIKTNQLVSLGTSRKDRKAAFDELLGDDQELLQQFKNKEEYSFDEIRETIKAYNTKHVKVGVSSEFNR</sequence>
<accession>A0ACC6KX32</accession>
<reference evidence="1" key="1">
    <citation type="submission" date="2023-07" db="EMBL/GenBank/DDBJ databases">
        <title>Sorghum-associated microbial communities from plants grown in Nebraska, USA.</title>
        <authorList>
            <person name="Schachtman D."/>
        </authorList>
    </citation>
    <scope>NUCLEOTIDE SEQUENCE</scope>
    <source>
        <strain evidence="1">2697</strain>
    </source>
</reference>
<protein>
    <submittedName>
        <fullName evidence="1">Uncharacterized protein</fullName>
    </submittedName>
</protein>
<dbReference type="EMBL" id="JAVDTF010000002">
    <property type="protein sequence ID" value="MDR6783663.1"/>
    <property type="molecule type" value="Genomic_DNA"/>
</dbReference>
<proteinExistence type="predicted"/>